<evidence type="ECO:0000256" key="3">
    <source>
        <dbReference type="SAM" id="MobiDB-lite"/>
    </source>
</evidence>
<accession>A0A2P2CBB8</accession>
<evidence type="ECO:0000256" key="1">
    <source>
        <dbReference type="ARBA" id="ARBA00022741"/>
    </source>
</evidence>
<keyword evidence="1" id="KW-0547">Nucleotide-binding</keyword>
<protein>
    <recommendedName>
        <fullName evidence="4">Orc1-like AAA ATPase domain-containing protein</fullName>
    </recommendedName>
</protein>
<evidence type="ECO:0000256" key="2">
    <source>
        <dbReference type="ARBA" id="ARBA00022840"/>
    </source>
</evidence>
<proteinExistence type="predicted"/>
<sequence length="368" mass="38767">MLVGRHTESHLIAGRVASARLGESAVLVISGEAGIGKSALLAHCAELVDGMQTHWVVGSEAERDLAFGGLSQLFGPGVELAGLPEPQAHALGVALAMRSGGAVDRFAVGAATLGMLGRLAESAPRAVFIDDAHLLDRPSADAIAFAVRRLVADQVLVVAAVRSGEPSPFLDAGLSVLELTGLDLGAGLELLAADLDAVLSAADAARLVTATGGNPLALLELAGQSEELLRHGPDEPLTVSDSLAQTFLARTAGLSRPARACLLTASPPPRPAVSGRRSPERARCAGSTRRTWSRRPMRDWSGWRRRGSCSGTRWCAARSTVPPPRLSGASPTPRWRRPPTPTTSTAEPGTWLPRHPTPTRRQRSRWWV</sequence>
<evidence type="ECO:0000313" key="5">
    <source>
        <dbReference type="EMBL" id="CUR58202.1"/>
    </source>
</evidence>
<reference evidence="5" key="1">
    <citation type="submission" date="2015-08" db="EMBL/GenBank/DDBJ databases">
        <authorList>
            <person name="Babu N.S."/>
            <person name="Beckwith C.J."/>
            <person name="Beseler K.G."/>
            <person name="Brison A."/>
            <person name="Carone J.V."/>
            <person name="Caskin T.P."/>
            <person name="Diamond M."/>
            <person name="Durham M.E."/>
            <person name="Foxe J.M."/>
            <person name="Go M."/>
            <person name="Henderson B.A."/>
            <person name="Jones I.B."/>
            <person name="McGettigan J.A."/>
            <person name="Micheletti S.J."/>
            <person name="Nasrallah M.E."/>
            <person name="Ortiz D."/>
            <person name="Piller C.R."/>
            <person name="Privatt S.R."/>
            <person name="Schneider S.L."/>
            <person name="Sharp S."/>
            <person name="Smith T.C."/>
            <person name="Stanton J.D."/>
            <person name="Ullery H.E."/>
            <person name="Wilson R.J."/>
            <person name="Serrano M.G."/>
            <person name="Buck G."/>
            <person name="Lee V."/>
            <person name="Wang Y."/>
            <person name="Carvalho R."/>
            <person name="Voegtly L."/>
            <person name="Shi R."/>
            <person name="Duckworth R."/>
            <person name="Johnson A."/>
            <person name="Loviza R."/>
            <person name="Walstead R."/>
            <person name="Shah Z."/>
            <person name="Kiflezghi M."/>
            <person name="Wade K."/>
            <person name="Ball S.L."/>
            <person name="Bradley K.W."/>
            <person name="Asai D.J."/>
            <person name="Bowman C.A."/>
            <person name="Russell D.A."/>
            <person name="Pope W.H."/>
            <person name="Jacobs-Sera D."/>
            <person name="Hendrix R.W."/>
            <person name="Hatfull G.F."/>
        </authorList>
    </citation>
    <scope>NUCLEOTIDE SEQUENCE</scope>
</reference>
<dbReference type="InterPro" id="IPR041664">
    <property type="entry name" value="AAA_16"/>
</dbReference>
<keyword evidence="2" id="KW-0067">ATP-binding</keyword>
<dbReference type="SUPFAM" id="SSF52540">
    <property type="entry name" value="P-loop containing nucleoside triphosphate hydrolases"/>
    <property type="match status" value="1"/>
</dbReference>
<dbReference type="GO" id="GO:0005524">
    <property type="term" value="F:ATP binding"/>
    <property type="evidence" value="ECO:0007669"/>
    <property type="project" value="UniProtKB-KW"/>
</dbReference>
<feature type="region of interest" description="Disordered" evidence="3">
    <location>
        <begin position="314"/>
        <end position="368"/>
    </location>
</feature>
<dbReference type="GO" id="GO:0005737">
    <property type="term" value="C:cytoplasm"/>
    <property type="evidence" value="ECO:0007669"/>
    <property type="project" value="TreeGrafter"/>
</dbReference>
<evidence type="ECO:0000259" key="4">
    <source>
        <dbReference type="Pfam" id="PF13191"/>
    </source>
</evidence>
<dbReference type="GO" id="GO:0004016">
    <property type="term" value="F:adenylate cyclase activity"/>
    <property type="evidence" value="ECO:0007669"/>
    <property type="project" value="TreeGrafter"/>
</dbReference>
<dbReference type="PANTHER" id="PTHR16305:SF35">
    <property type="entry name" value="TRANSCRIPTIONAL ACTIVATOR DOMAIN"/>
    <property type="match status" value="1"/>
</dbReference>
<gene>
    <name evidence="5" type="ORF">NOCA2480154</name>
</gene>
<feature type="compositionally biased region" description="Basic residues" evidence="3">
    <location>
        <begin position="357"/>
        <end position="368"/>
    </location>
</feature>
<feature type="region of interest" description="Disordered" evidence="3">
    <location>
        <begin position="262"/>
        <end position="281"/>
    </location>
</feature>
<name>A0A2P2CBB8_9ZZZZ</name>
<dbReference type="EMBL" id="CZKA01000043">
    <property type="protein sequence ID" value="CUR58202.1"/>
    <property type="molecule type" value="Genomic_DNA"/>
</dbReference>
<dbReference type="AlphaFoldDB" id="A0A2P2CBB8"/>
<dbReference type="InterPro" id="IPR027417">
    <property type="entry name" value="P-loop_NTPase"/>
</dbReference>
<dbReference type="PANTHER" id="PTHR16305">
    <property type="entry name" value="TESTICULAR SOLUBLE ADENYLYL CYCLASE"/>
    <property type="match status" value="1"/>
</dbReference>
<dbReference type="Pfam" id="PF13191">
    <property type="entry name" value="AAA_16"/>
    <property type="match status" value="1"/>
</dbReference>
<organism evidence="5">
    <name type="scientific">metagenome</name>
    <dbReference type="NCBI Taxonomy" id="256318"/>
    <lineage>
        <taxon>unclassified sequences</taxon>
        <taxon>metagenomes</taxon>
    </lineage>
</organism>
<feature type="domain" description="Orc1-like AAA ATPase" evidence="4">
    <location>
        <begin position="2"/>
        <end position="158"/>
    </location>
</feature>